<sequence length="282" mass="32084">MAKHFTTQSQIATLRWLGSEAMYLDTPNVSPCAHMVIGRYGGRSSSGAHKNEDGAFICCAQDASWEVAALIDGHYSPQSTSLLLDLFTDQQDMIASLMQQPIETAFISLQQIIYQQLSSPAFRERCRTIRGEASCLICARKERFLWWLCIGDCVLYLLHPELARLGQFALNQRSFFEWVGRSNIFDLPIPCYATGIRELRGGRNRILLLTDGLLEFGQHPFENPWYLYDHFTRKREVRDIDLRPLARTALERVHEEGGLDSATLLLWDIENPQSPTWASSPA</sequence>
<dbReference type="Proteomes" id="UP000612362">
    <property type="component" value="Unassembled WGS sequence"/>
</dbReference>
<organism evidence="1 2">
    <name type="scientific">Ktedonospora formicarum</name>
    <dbReference type="NCBI Taxonomy" id="2778364"/>
    <lineage>
        <taxon>Bacteria</taxon>
        <taxon>Bacillati</taxon>
        <taxon>Chloroflexota</taxon>
        <taxon>Ktedonobacteria</taxon>
        <taxon>Ktedonobacterales</taxon>
        <taxon>Ktedonobacteraceae</taxon>
        <taxon>Ktedonospora</taxon>
    </lineage>
</organism>
<protein>
    <submittedName>
        <fullName evidence="1">Protein phosphatase</fullName>
    </submittedName>
</protein>
<evidence type="ECO:0000313" key="2">
    <source>
        <dbReference type="Proteomes" id="UP000612362"/>
    </source>
</evidence>
<accession>A0A8J3MRT4</accession>
<name>A0A8J3MRT4_9CHLR</name>
<keyword evidence="2" id="KW-1185">Reference proteome</keyword>
<dbReference type="Gene3D" id="3.60.40.10">
    <property type="entry name" value="PPM-type phosphatase domain"/>
    <property type="match status" value="1"/>
</dbReference>
<evidence type="ECO:0000313" key="1">
    <source>
        <dbReference type="EMBL" id="GHO44141.1"/>
    </source>
</evidence>
<dbReference type="RefSeq" id="WP_236031112.1">
    <property type="nucleotide sequence ID" value="NZ_BNJF01000001.1"/>
</dbReference>
<dbReference type="InterPro" id="IPR036457">
    <property type="entry name" value="PPM-type-like_dom_sf"/>
</dbReference>
<comment type="caution">
    <text evidence="1">The sequence shown here is derived from an EMBL/GenBank/DDBJ whole genome shotgun (WGS) entry which is preliminary data.</text>
</comment>
<dbReference type="EMBL" id="BNJF01000001">
    <property type="protein sequence ID" value="GHO44141.1"/>
    <property type="molecule type" value="Genomic_DNA"/>
</dbReference>
<dbReference type="AlphaFoldDB" id="A0A8J3MRT4"/>
<dbReference type="SUPFAM" id="SSF81606">
    <property type="entry name" value="PP2C-like"/>
    <property type="match status" value="1"/>
</dbReference>
<gene>
    <name evidence="1" type="ORF">KSX_23040</name>
</gene>
<reference evidence="1" key="1">
    <citation type="submission" date="2020-10" db="EMBL/GenBank/DDBJ databases">
        <title>Taxonomic study of unclassified bacteria belonging to the class Ktedonobacteria.</title>
        <authorList>
            <person name="Yabe S."/>
            <person name="Wang C.M."/>
            <person name="Zheng Y."/>
            <person name="Sakai Y."/>
            <person name="Cavaletti L."/>
            <person name="Monciardini P."/>
            <person name="Donadio S."/>
        </authorList>
    </citation>
    <scope>NUCLEOTIDE SEQUENCE</scope>
    <source>
        <strain evidence="1">SOSP1-1</strain>
    </source>
</reference>
<proteinExistence type="predicted"/>